<evidence type="ECO:0000256" key="4">
    <source>
        <dbReference type="ARBA" id="ARBA00018350"/>
    </source>
</evidence>
<proteinExistence type="inferred from homology"/>
<keyword evidence="15" id="KW-1185">Reference proteome</keyword>
<organism evidence="14 15">
    <name type="scientific">Carex littledalei</name>
    <dbReference type="NCBI Taxonomy" id="544730"/>
    <lineage>
        <taxon>Eukaryota</taxon>
        <taxon>Viridiplantae</taxon>
        <taxon>Streptophyta</taxon>
        <taxon>Embryophyta</taxon>
        <taxon>Tracheophyta</taxon>
        <taxon>Spermatophyta</taxon>
        <taxon>Magnoliopsida</taxon>
        <taxon>Liliopsida</taxon>
        <taxon>Poales</taxon>
        <taxon>Cyperaceae</taxon>
        <taxon>Cyperoideae</taxon>
        <taxon>Cariceae</taxon>
        <taxon>Carex</taxon>
        <taxon>Carex subgen. Euthyceras</taxon>
    </lineage>
</organism>
<dbReference type="GO" id="GO:0005786">
    <property type="term" value="C:signal recognition particle, endoplasmic reticulum targeting"/>
    <property type="evidence" value="ECO:0007669"/>
    <property type="project" value="UniProtKB-UniRule"/>
</dbReference>
<dbReference type="Gene3D" id="1.25.40.10">
    <property type="entry name" value="Tetratricopeptide repeat domain"/>
    <property type="match status" value="3"/>
</dbReference>
<feature type="region of interest" description="Disordered" evidence="12">
    <location>
        <begin position="558"/>
        <end position="692"/>
    </location>
</feature>
<feature type="compositionally biased region" description="Low complexity" evidence="12">
    <location>
        <begin position="629"/>
        <end position="682"/>
    </location>
</feature>
<dbReference type="InterPro" id="IPR013699">
    <property type="entry name" value="Signal_recog_part_SRP72_RNA-bd"/>
</dbReference>
<evidence type="ECO:0000256" key="9">
    <source>
        <dbReference type="ARBA" id="ARBA00023135"/>
    </source>
</evidence>
<dbReference type="PANTHER" id="PTHR14094">
    <property type="entry name" value="SIGNAL RECOGNITION PARTICLE 72"/>
    <property type="match status" value="1"/>
</dbReference>
<dbReference type="GO" id="GO:0006614">
    <property type="term" value="P:SRP-dependent cotranslational protein targeting to membrane"/>
    <property type="evidence" value="ECO:0007669"/>
    <property type="project" value="UniProtKB-UniRule"/>
</dbReference>
<dbReference type="Proteomes" id="UP000623129">
    <property type="component" value="Unassembled WGS sequence"/>
</dbReference>
<protein>
    <recommendedName>
        <fullName evidence="4 11">Signal recognition particle subunit SRP72</fullName>
    </recommendedName>
</protein>
<dbReference type="InterPro" id="IPR011990">
    <property type="entry name" value="TPR-like_helical_dom_sf"/>
</dbReference>
<dbReference type="InterPro" id="IPR026270">
    <property type="entry name" value="SRP72"/>
</dbReference>
<feature type="compositionally biased region" description="Basic residues" evidence="12">
    <location>
        <begin position="683"/>
        <end position="692"/>
    </location>
</feature>
<dbReference type="OrthoDB" id="5421607at2759"/>
<feature type="compositionally biased region" description="Basic and acidic residues" evidence="12">
    <location>
        <begin position="590"/>
        <end position="602"/>
    </location>
</feature>
<dbReference type="GO" id="GO:0008312">
    <property type="term" value="F:7S RNA binding"/>
    <property type="evidence" value="ECO:0007669"/>
    <property type="project" value="InterPro"/>
</dbReference>
<accession>A0A833VYL6</accession>
<dbReference type="FunFam" id="1.25.40.10:FF:000062">
    <property type="entry name" value="Signal recognition particle subunit SRP72"/>
    <property type="match status" value="1"/>
</dbReference>
<evidence type="ECO:0000256" key="6">
    <source>
        <dbReference type="ARBA" id="ARBA00022737"/>
    </source>
</evidence>
<dbReference type="GO" id="GO:0005783">
    <property type="term" value="C:endoplasmic reticulum"/>
    <property type="evidence" value="ECO:0007669"/>
    <property type="project" value="UniProtKB-SubCell"/>
</dbReference>
<keyword evidence="8" id="KW-0256">Endoplasmic reticulum</keyword>
<evidence type="ECO:0000256" key="10">
    <source>
        <dbReference type="ARBA" id="ARBA00023274"/>
    </source>
</evidence>
<dbReference type="PANTHER" id="PTHR14094:SF9">
    <property type="entry name" value="SIGNAL RECOGNITION PARTICLE SUBUNIT SRP72"/>
    <property type="match status" value="1"/>
</dbReference>
<keyword evidence="6" id="KW-0677">Repeat</keyword>
<keyword evidence="7" id="KW-0802">TPR repeat</keyword>
<comment type="subcellular location">
    <subcellularLocation>
        <location evidence="2 11">Cytoplasm</location>
    </subcellularLocation>
    <subcellularLocation>
        <location evidence="1">Endoplasmic reticulum</location>
    </subcellularLocation>
</comment>
<evidence type="ECO:0000256" key="12">
    <source>
        <dbReference type="SAM" id="MobiDB-lite"/>
    </source>
</evidence>
<evidence type="ECO:0000313" key="14">
    <source>
        <dbReference type="EMBL" id="KAF3341068.1"/>
    </source>
</evidence>
<feature type="compositionally biased region" description="Basic residues" evidence="12">
    <location>
        <begin position="565"/>
        <end position="576"/>
    </location>
</feature>
<evidence type="ECO:0000256" key="2">
    <source>
        <dbReference type="ARBA" id="ARBA00004496"/>
    </source>
</evidence>
<evidence type="ECO:0000256" key="11">
    <source>
        <dbReference type="PIRNR" id="PIRNR038922"/>
    </source>
</evidence>
<keyword evidence="9 11" id="KW-0733">Signal recognition particle</keyword>
<name>A0A833VYL6_9POAL</name>
<evidence type="ECO:0000256" key="8">
    <source>
        <dbReference type="ARBA" id="ARBA00022824"/>
    </source>
</evidence>
<feature type="compositionally biased region" description="Basic and acidic residues" evidence="12">
    <location>
        <begin position="1"/>
        <end position="10"/>
    </location>
</feature>
<evidence type="ECO:0000259" key="13">
    <source>
        <dbReference type="Pfam" id="PF08492"/>
    </source>
</evidence>
<evidence type="ECO:0000256" key="3">
    <source>
        <dbReference type="ARBA" id="ARBA00007676"/>
    </source>
</evidence>
<comment type="caution">
    <text evidence="14">The sequence shown here is derived from an EMBL/GenBank/DDBJ whole genome shotgun (WGS) entry which is preliminary data.</text>
</comment>
<comment type="similarity">
    <text evidence="3 11">Belongs to the SRP72 family.</text>
</comment>
<evidence type="ECO:0000256" key="5">
    <source>
        <dbReference type="ARBA" id="ARBA00022490"/>
    </source>
</evidence>
<dbReference type="PIRSF" id="PIRSF038922">
    <property type="entry name" value="SRP72"/>
    <property type="match status" value="1"/>
</dbReference>
<dbReference type="GO" id="GO:0043022">
    <property type="term" value="F:ribosome binding"/>
    <property type="evidence" value="ECO:0007669"/>
    <property type="project" value="TreeGrafter"/>
</dbReference>
<comment type="function">
    <text evidence="11">Component of the signal recognition particle (SRP) complex, a ribonucleoprotein complex that mediates the cotranslational targeting of secretory and membrane proteins to the endoplasmic reticulum (ER).</text>
</comment>
<dbReference type="EMBL" id="SWLB01000002">
    <property type="protein sequence ID" value="KAF3341068.1"/>
    <property type="molecule type" value="Genomic_DNA"/>
</dbReference>
<keyword evidence="5 11" id="KW-0963">Cytoplasm</keyword>
<keyword evidence="10 11" id="KW-0687">Ribonucleoprotein</keyword>
<dbReference type="Pfam" id="PF08492">
    <property type="entry name" value="SRP72"/>
    <property type="match status" value="1"/>
</dbReference>
<feature type="domain" description="Signal recognition particle SRP72 subunit RNA-binding" evidence="13">
    <location>
        <begin position="554"/>
        <end position="605"/>
    </location>
</feature>
<evidence type="ECO:0000313" key="15">
    <source>
        <dbReference type="Proteomes" id="UP000623129"/>
    </source>
</evidence>
<evidence type="ECO:0000256" key="7">
    <source>
        <dbReference type="ARBA" id="ARBA00022803"/>
    </source>
</evidence>
<sequence>MAPKSKEKPKPSPAASTQSPPLEDLFATLNRHVENYEYAKVVKVADQVLAIAPGDEDAIKCKVVALIKSEATDKALKTIKAASSLSIDLSFYKAYCHYMQNQLEEALESIQGQEKTPMVLQLESQIFYRLGKMESCIDSYKKLQKFNVDSNDLKANIIGALVAGGRSEEVDATLSALKAKSSKNFEIVYNSACALVEKKKYAEAEEVLLNARRIGQEYLMNDDYAEDEIETELAPIAVQLAFVRQMMGRGQESIDEYNAVLSRNLADASSLAIATNNLISLRNGKEVADSLRKLDKIISKGNSEKPFELSNGLDFRLNPKQKEALYSNRVLLLLQANKTDQAQELVTALQEMYPKSITPILLQAAVFVREKKVPKAEEILTQYSNKYPKNCTPVLLALAQIAATAGHFQISSEALSKIAEIQHMPATVATLVSMWERLGDISNAASVLDAAIEWWKNAMDGERNLSVLMPKAASFKLKHGKEGEAAGLYEELVKSQGSVEALVGLVQTAAKSDLEKAERYEKKLKPLSGLKGVDVEALEKTSGAKHVEGGAHVAKMEISDEVKKAKAKKRKRKPKYPKGFDAANPGPPPDPERWLPKRERSTYRPKRKDKRAQIRGAQGAVSRDKHDTSAATSGTGAGTSGAISSSKAGQAGAGSSKASASSSKGGGSQSAAAGNAEQSKGSSKSRKKKSRN</sequence>
<evidence type="ECO:0000256" key="1">
    <source>
        <dbReference type="ARBA" id="ARBA00004240"/>
    </source>
</evidence>
<dbReference type="AlphaFoldDB" id="A0A833VYL6"/>
<feature type="region of interest" description="Disordered" evidence="12">
    <location>
        <begin position="1"/>
        <end position="21"/>
    </location>
</feature>
<gene>
    <name evidence="14" type="ORF">FCM35_KLT09912</name>
</gene>
<dbReference type="SUPFAM" id="SSF48452">
    <property type="entry name" value="TPR-like"/>
    <property type="match status" value="3"/>
</dbReference>
<reference evidence="14" key="1">
    <citation type="submission" date="2020-01" db="EMBL/GenBank/DDBJ databases">
        <title>Genome sequence of Kobresia littledalei, the first chromosome-level genome in the family Cyperaceae.</title>
        <authorList>
            <person name="Qu G."/>
        </authorList>
    </citation>
    <scope>NUCLEOTIDE SEQUENCE</scope>
    <source>
        <strain evidence="14">C.B.Clarke</strain>
        <tissue evidence="14">Leaf</tissue>
    </source>
</reference>